<evidence type="ECO:0000256" key="4">
    <source>
        <dbReference type="ARBA" id="ARBA00023717"/>
    </source>
</evidence>
<dbReference type="AlphaFoldDB" id="A0AAU7AUN8"/>
<protein>
    <submittedName>
        <fullName evidence="6">Crotonyl-CoA hydratase</fullName>
        <ecNumber evidence="6">4.2.1.150</ecNumber>
    </submittedName>
</protein>
<accession>A0AAU7AUN8</accession>
<dbReference type="EC" id="4.2.1.150" evidence="6"/>
<dbReference type="InterPro" id="IPR018376">
    <property type="entry name" value="Enoyl-CoA_hyd/isom_CS"/>
</dbReference>
<dbReference type="InterPro" id="IPR001753">
    <property type="entry name" value="Enoyl-CoA_hydra/iso"/>
</dbReference>
<evidence type="ECO:0000256" key="2">
    <source>
        <dbReference type="ARBA" id="ARBA00023239"/>
    </source>
</evidence>
<reference evidence="6" key="1">
    <citation type="submission" date="2022-12" db="EMBL/GenBank/DDBJ databases">
        <title>Paraconexibacter alkalitolerans sp. nov. and Baekduia alba sp. nov., isolated from soil and emended description of the genera Paraconexibacter (Chun et al., 2020) and Baekduia (An et al., 2020).</title>
        <authorList>
            <person name="Vieira S."/>
            <person name="Huber K.J."/>
            <person name="Geppert A."/>
            <person name="Wolf J."/>
            <person name="Neumann-Schaal M."/>
            <person name="Muesken M."/>
            <person name="Overmann J."/>
        </authorList>
    </citation>
    <scope>NUCLEOTIDE SEQUENCE</scope>
    <source>
        <strain evidence="6">AEG42_29</strain>
    </source>
</reference>
<evidence type="ECO:0000256" key="1">
    <source>
        <dbReference type="ARBA" id="ARBA00005254"/>
    </source>
</evidence>
<evidence type="ECO:0000313" key="6">
    <source>
        <dbReference type="EMBL" id="XAY05064.1"/>
    </source>
</evidence>
<comment type="catalytic activity">
    <reaction evidence="4">
        <text>a 4-saturated-(3S)-3-hydroxyacyl-CoA = a (3E)-enoyl-CoA + H2O</text>
        <dbReference type="Rhea" id="RHEA:20724"/>
        <dbReference type="ChEBI" id="CHEBI:15377"/>
        <dbReference type="ChEBI" id="CHEBI:58521"/>
        <dbReference type="ChEBI" id="CHEBI:137480"/>
        <dbReference type="EC" id="4.2.1.17"/>
    </reaction>
</comment>
<dbReference type="PANTHER" id="PTHR11941:SF54">
    <property type="entry name" value="ENOYL-COA HYDRATASE, MITOCHONDRIAL"/>
    <property type="match status" value="1"/>
</dbReference>
<dbReference type="GO" id="GO:0018812">
    <property type="term" value="F:3-hydroxyacyl-CoA dehydratase activity"/>
    <property type="evidence" value="ECO:0007669"/>
    <property type="project" value="UniProtKB-EC"/>
</dbReference>
<dbReference type="PROSITE" id="PS00166">
    <property type="entry name" value="ENOYL_COA_HYDRATASE"/>
    <property type="match status" value="1"/>
</dbReference>
<dbReference type="GO" id="GO:0006635">
    <property type="term" value="P:fatty acid beta-oxidation"/>
    <property type="evidence" value="ECO:0007669"/>
    <property type="project" value="TreeGrafter"/>
</dbReference>
<evidence type="ECO:0000256" key="3">
    <source>
        <dbReference type="ARBA" id="ARBA00023709"/>
    </source>
</evidence>
<dbReference type="Pfam" id="PF00378">
    <property type="entry name" value="ECH_1"/>
    <property type="match status" value="1"/>
</dbReference>
<name>A0AAU7AUN8_9ACTN</name>
<comment type="similarity">
    <text evidence="1 5">Belongs to the enoyl-CoA hydratase/isomerase family.</text>
</comment>
<dbReference type="SUPFAM" id="SSF52096">
    <property type="entry name" value="ClpP/crotonase"/>
    <property type="match status" value="1"/>
</dbReference>
<dbReference type="Gene3D" id="3.90.226.10">
    <property type="entry name" value="2-enoyl-CoA Hydratase, Chain A, domain 1"/>
    <property type="match status" value="1"/>
</dbReference>
<gene>
    <name evidence="6" type="ORF">DSM112329_01906</name>
</gene>
<proteinExistence type="inferred from homology"/>
<comment type="catalytic activity">
    <reaction evidence="3">
        <text>a (3S)-3-hydroxyacyl-CoA = a (2E)-enoyl-CoA + H2O</text>
        <dbReference type="Rhea" id="RHEA:16105"/>
        <dbReference type="ChEBI" id="CHEBI:15377"/>
        <dbReference type="ChEBI" id="CHEBI:57318"/>
        <dbReference type="ChEBI" id="CHEBI:58856"/>
        <dbReference type="EC" id="4.2.1.17"/>
    </reaction>
</comment>
<dbReference type="Gene3D" id="1.10.12.10">
    <property type="entry name" value="Lyase 2-enoyl-coa Hydratase, Chain A, domain 2"/>
    <property type="match status" value="1"/>
</dbReference>
<organism evidence="6">
    <name type="scientific">Paraconexibacter sp. AEG42_29</name>
    <dbReference type="NCBI Taxonomy" id="2997339"/>
    <lineage>
        <taxon>Bacteria</taxon>
        <taxon>Bacillati</taxon>
        <taxon>Actinomycetota</taxon>
        <taxon>Thermoleophilia</taxon>
        <taxon>Solirubrobacterales</taxon>
        <taxon>Paraconexibacteraceae</taxon>
        <taxon>Paraconexibacter</taxon>
    </lineage>
</organism>
<dbReference type="EMBL" id="CP114014">
    <property type="protein sequence ID" value="XAY05064.1"/>
    <property type="molecule type" value="Genomic_DNA"/>
</dbReference>
<dbReference type="CDD" id="cd06558">
    <property type="entry name" value="crotonase-like"/>
    <property type="match status" value="1"/>
</dbReference>
<dbReference type="InterPro" id="IPR014748">
    <property type="entry name" value="Enoyl-CoA_hydra_C"/>
</dbReference>
<keyword evidence="2 6" id="KW-0456">Lyase</keyword>
<dbReference type="PANTHER" id="PTHR11941">
    <property type="entry name" value="ENOYL-COA HYDRATASE-RELATED"/>
    <property type="match status" value="1"/>
</dbReference>
<evidence type="ECO:0000256" key="5">
    <source>
        <dbReference type="RuleBase" id="RU003707"/>
    </source>
</evidence>
<dbReference type="KEGG" id="parq:DSM112329_01906"/>
<dbReference type="RefSeq" id="WP_354701584.1">
    <property type="nucleotide sequence ID" value="NZ_CP114014.1"/>
</dbReference>
<sequence length="265" mass="27729">MSTAQQTDAVLHEQRGAGLWLTLNRPSNLNGLSPEILDGLLTGITRAEQDPAIRAVVITHAGRAFCAGADLAHIQALQEREGTALPFLEEVGVAFARIEASPVPVIAAVAGIAAGGGLELLLCCDIVLLAEGARAGDAHATYGLLPGGGSSARLPRAIGRQRAKQLLFTGDLLPARELFALGFGNEVLPDDALPARAQALVESLAQKSPLALARVKRLADDGLEQTLAVAVRSELTAVALHEHSFDQQEGAAAFHAKRRPAFEGR</sequence>
<dbReference type="InterPro" id="IPR029045">
    <property type="entry name" value="ClpP/crotonase-like_dom_sf"/>
</dbReference>